<accession>A0A4Q8AQS4</accession>
<keyword evidence="2" id="KW-1185">Reference proteome</keyword>
<organism evidence="1 2">
    <name type="scientific">Microterricola gilva</name>
    <dbReference type="NCBI Taxonomy" id="393267"/>
    <lineage>
        <taxon>Bacteria</taxon>
        <taxon>Bacillati</taxon>
        <taxon>Actinomycetota</taxon>
        <taxon>Actinomycetes</taxon>
        <taxon>Micrococcales</taxon>
        <taxon>Microbacteriaceae</taxon>
        <taxon>Microterricola</taxon>
    </lineage>
</organism>
<proteinExistence type="predicted"/>
<dbReference type="InterPro" id="IPR009784">
    <property type="entry name" value="DUF1349"/>
</dbReference>
<dbReference type="PANTHER" id="PTHR35332">
    <property type="entry name" value="REGULATION OF ENOLASE PROTEIN 1"/>
    <property type="match status" value="1"/>
</dbReference>
<sequence length="194" mass="21102">MTLESLHQSGEWTTPPVAAVLGDGVLRVTAAPESDAWRHTAYGFVHDTEHALLEPFGAEGSVEVSFRLDYTEQFDQAGVFIAASETEWIKAGVEISDGAPQLGAVVTHGFSDWSVGPVPEWAGRLITVRASRAGDGIAIRAKVDDEPFRLVRLAYFSPDAELRVGLFCCAPMHGDLTVEFSRYERGEKDAALHD</sequence>
<comment type="caution">
    <text evidence="1">The sequence shown here is derived from an EMBL/GenBank/DDBJ whole genome shotgun (WGS) entry which is preliminary data.</text>
</comment>
<gene>
    <name evidence="1" type="ORF">EV379_3392</name>
</gene>
<dbReference type="OrthoDB" id="9814707at2"/>
<dbReference type="PANTHER" id="PTHR35332:SF2">
    <property type="entry name" value="REGULATION OF ENOLASE PROTEIN 1"/>
    <property type="match status" value="1"/>
</dbReference>
<dbReference type="Proteomes" id="UP000291483">
    <property type="component" value="Unassembled WGS sequence"/>
</dbReference>
<name>A0A4Q8AQS4_9MICO</name>
<dbReference type="SUPFAM" id="SSF49899">
    <property type="entry name" value="Concanavalin A-like lectins/glucanases"/>
    <property type="match status" value="1"/>
</dbReference>
<evidence type="ECO:0000313" key="2">
    <source>
        <dbReference type="Proteomes" id="UP000291483"/>
    </source>
</evidence>
<protein>
    <recommendedName>
        <fullName evidence="3">DUF1349 domain-containing protein</fullName>
    </recommendedName>
</protein>
<dbReference type="EMBL" id="SHLC01000001">
    <property type="protein sequence ID" value="RZU67017.1"/>
    <property type="molecule type" value="Genomic_DNA"/>
</dbReference>
<dbReference type="InterPro" id="IPR013320">
    <property type="entry name" value="ConA-like_dom_sf"/>
</dbReference>
<dbReference type="AlphaFoldDB" id="A0A4Q8AQS4"/>
<dbReference type="Pfam" id="PF07081">
    <property type="entry name" value="DUF1349"/>
    <property type="match status" value="1"/>
</dbReference>
<dbReference type="RefSeq" id="WP_130507125.1">
    <property type="nucleotide sequence ID" value="NZ_SHLC01000001.1"/>
</dbReference>
<reference evidence="1 2" key="1">
    <citation type="submission" date="2019-02" db="EMBL/GenBank/DDBJ databases">
        <title>Sequencing the genomes of 1000 actinobacteria strains.</title>
        <authorList>
            <person name="Klenk H.-P."/>
        </authorList>
    </citation>
    <scope>NUCLEOTIDE SEQUENCE [LARGE SCALE GENOMIC DNA]</scope>
    <source>
        <strain evidence="1 2">DSM 18319</strain>
    </source>
</reference>
<evidence type="ECO:0008006" key="3">
    <source>
        <dbReference type="Google" id="ProtNLM"/>
    </source>
</evidence>
<evidence type="ECO:0000313" key="1">
    <source>
        <dbReference type="EMBL" id="RZU67017.1"/>
    </source>
</evidence>
<dbReference type="Gene3D" id="2.60.120.200">
    <property type="match status" value="1"/>
</dbReference>